<dbReference type="KEGG" id="gso:PH603_08415"/>
<dbReference type="Proteomes" id="UP001217500">
    <property type="component" value="Chromosome"/>
</dbReference>
<dbReference type="PROSITE" id="PS51257">
    <property type="entry name" value="PROKAR_LIPOPROTEIN"/>
    <property type="match status" value="1"/>
</dbReference>
<reference evidence="1" key="1">
    <citation type="submission" date="2023-01" db="EMBL/GenBank/DDBJ databases">
        <title>The genome sequence of Kordiimonadaceae bacterium 6D33.</title>
        <authorList>
            <person name="Liu Y."/>
        </authorList>
    </citation>
    <scope>NUCLEOTIDE SEQUENCE</scope>
    <source>
        <strain evidence="1">6D33</strain>
    </source>
</reference>
<accession>A0AAE9XR53</accession>
<dbReference type="EMBL" id="CP116805">
    <property type="protein sequence ID" value="WCL55778.1"/>
    <property type="molecule type" value="Genomic_DNA"/>
</dbReference>
<gene>
    <name evidence="1" type="ORF">PH603_08415</name>
</gene>
<dbReference type="AlphaFoldDB" id="A0AAE9XR53"/>
<keyword evidence="2" id="KW-1185">Reference proteome</keyword>
<proteinExistence type="predicted"/>
<dbReference type="RefSeq" id="WP_289505635.1">
    <property type="nucleotide sequence ID" value="NZ_CP116805.1"/>
</dbReference>
<evidence type="ECO:0000313" key="2">
    <source>
        <dbReference type="Proteomes" id="UP001217500"/>
    </source>
</evidence>
<organism evidence="1 2">
    <name type="scientific">Gimibacter soli</name>
    <dbReference type="NCBI Taxonomy" id="3024400"/>
    <lineage>
        <taxon>Bacteria</taxon>
        <taxon>Pseudomonadati</taxon>
        <taxon>Pseudomonadota</taxon>
        <taxon>Alphaproteobacteria</taxon>
        <taxon>Kordiimonadales</taxon>
        <taxon>Temperatibacteraceae</taxon>
        <taxon>Gimibacter</taxon>
    </lineage>
</organism>
<name>A0AAE9XR53_9PROT</name>
<protein>
    <submittedName>
        <fullName evidence="1">Uncharacterized protein</fullName>
    </submittedName>
</protein>
<evidence type="ECO:0000313" key="1">
    <source>
        <dbReference type="EMBL" id="WCL55778.1"/>
    </source>
</evidence>
<sequence>MLKMKMKEVSQEIRVASQILFVFLAIFSSSSCAKDDQGGDSHLRVTDEFVRLYMEGKPREAIRQTFDRRDFLTTRKQEIELVILNAEQALEKLGKISAFEMAWEQKLSEHVYYVAYQMFTDRFPIYITFFLFKSQDGWVISHFNMNNVRYLLDPVANGADEVPDAVQNLTDAMMQEFVVGNYEDGLEKGFVGAEEILTDTFKSGTRKQMEFLESILGEPTAYELASAERLSSRSIRLVYFLLLESHPLAFEFNFFEKADGTWVIADFNYNDQFKGIVALKP</sequence>